<feature type="binding site" evidence="10">
    <location>
        <position position="254"/>
    </location>
    <ligand>
        <name>[2Fe-2S] cluster</name>
        <dbReference type="ChEBI" id="CHEBI:190135"/>
    </ligand>
</feature>
<comment type="domain">
    <text evidence="10">The twin Cx2C motifs are involved in the recognition by the mitochondrial MIA40-ERV1 disulfide relay system. The formation of 2 disulfide bonds in the Cx2C motifs through dithiol/disulfide exchange reactions effectively traps the protein in the mitochondrial intermembrane space.</text>
</comment>
<feature type="binding site" evidence="10">
    <location>
        <position position="257"/>
    </location>
    <ligand>
        <name>[2Fe-2S] cluster</name>
        <dbReference type="ChEBI" id="CHEBI:190135"/>
    </ligand>
</feature>
<comment type="subcellular location">
    <subcellularLocation>
        <location evidence="10">Cytoplasm</location>
    </subcellularLocation>
    <subcellularLocation>
        <location evidence="10">Mitochondrion intermembrane space</location>
    </subcellularLocation>
</comment>
<feature type="domain" description="Anamorsin N-terminal" evidence="12">
    <location>
        <begin position="12"/>
        <end position="184"/>
    </location>
</feature>
<comment type="cofactor">
    <cofactor evidence="10">
        <name>[2Fe-2S] cluster</name>
        <dbReference type="ChEBI" id="CHEBI:190135"/>
    </cofactor>
</comment>
<evidence type="ECO:0000256" key="5">
    <source>
        <dbReference type="ARBA" id="ARBA00022714"/>
    </source>
</evidence>
<dbReference type="SUPFAM" id="SSF53335">
    <property type="entry name" value="S-adenosyl-L-methionine-dependent methyltransferases"/>
    <property type="match status" value="1"/>
</dbReference>
<comment type="cofactor">
    <cofactor evidence="1 10">
        <name>[4Fe-4S] cluster</name>
        <dbReference type="ChEBI" id="CHEBI:49883"/>
    </cofactor>
</comment>
<keyword evidence="7 10" id="KW-0408">Iron</keyword>
<evidence type="ECO:0000256" key="10">
    <source>
        <dbReference type="HAMAP-Rule" id="MF_03115"/>
    </source>
</evidence>
<evidence type="ECO:0000256" key="1">
    <source>
        <dbReference type="ARBA" id="ARBA00001966"/>
    </source>
</evidence>
<reference evidence="14" key="1">
    <citation type="journal article" date="2018" name="Nat. Microbiol.">
        <title>Leveraging single-cell genomics to expand the fungal tree of life.</title>
        <authorList>
            <person name="Ahrendt S.R."/>
            <person name="Quandt C.A."/>
            <person name="Ciobanu D."/>
            <person name="Clum A."/>
            <person name="Salamov A."/>
            <person name="Andreopoulos B."/>
            <person name="Cheng J.F."/>
            <person name="Woyke T."/>
            <person name="Pelin A."/>
            <person name="Henrissat B."/>
            <person name="Reynolds N.K."/>
            <person name="Benny G.L."/>
            <person name="Smith M.E."/>
            <person name="James T.Y."/>
            <person name="Grigoriev I.V."/>
        </authorList>
    </citation>
    <scope>NUCLEOTIDE SEQUENCE [LARGE SCALE GENOMIC DNA]</scope>
    <source>
        <strain evidence="14">RSA 1356</strain>
    </source>
</reference>
<evidence type="ECO:0000256" key="3">
    <source>
        <dbReference type="ARBA" id="ARBA00022485"/>
    </source>
</evidence>
<sequence>MIAFTAEHVKPGSAVLLVGNAHVDATALQQTRNQLADLATAQGKVDFEQLDRLAEVELPASAFDFATSGALDPAAFEHSNAVLGKLAAALRPGGTLRLREIAYKTEAGVAGVPVKRTATDLASALRLAGFVDVEIVSRKDVAAATVRDLATRCWRADVAADAQLDDVLEVVELVAKRPAYEIGARAALSFARKGTAADNEDRAKKVAAWTMLTSDDVNAELDDEDALLDDEDLAKPTAQSLARPEGCGPKKKACKNCSCGLAEMEAAEEAAKVQQQAPTSSCGNCYLGDAFRCSSCPYLGMPAFKPGEKVQLVGNMMEDDI</sequence>
<feature type="short sequence motif" description="Cx2C motif 2" evidence="10">
    <location>
        <begin position="293"/>
        <end position="296"/>
    </location>
</feature>
<dbReference type="GO" id="GO:0046872">
    <property type="term" value="F:metal ion binding"/>
    <property type="evidence" value="ECO:0007669"/>
    <property type="project" value="UniProtKB-KW"/>
</dbReference>
<dbReference type="InterPro" id="IPR007785">
    <property type="entry name" value="Anamorsin"/>
</dbReference>
<dbReference type="Pfam" id="PF20922">
    <property type="entry name" value="Anamorsin_N"/>
    <property type="match status" value="1"/>
</dbReference>
<feature type="binding site" evidence="10">
    <location>
        <position position="293"/>
    </location>
    <ligand>
        <name>[4Fe-4S] cluster</name>
        <dbReference type="ChEBI" id="CHEBI:49883"/>
    </ligand>
</feature>
<name>A0A4P9XSG6_9FUNG</name>
<comment type="caution">
    <text evidence="10">Lacks conserved residue(s) required for the propagation of feature annotation.</text>
</comment>
<feature type="binding site" evidence="10">
    <location>
        <position position="247"/>
    </location>
    <ligand>
        <name>[2Fe-2S] cluster</name>
        <dbReference type="ChEBI" id="CHEBI:190135"/>
    </ligand>
</feature>
<dbReference type="STRING" id="78915.A0A4P9XSG6"/>
<keyword evidence="5 10" id="KW-0001">2Fe-2S</keyword>
<evidence type="ECO:0000259" key="11">
    <source>
        <dbReference type="Pfam" id="PF05093"/>
    </source>
</evidence>
<dbReference type="GO" id="GO:0009055">
    <property type="term" value="F:electron transfer activity"/>
    <property type="evidence" value="ECO:0007669"/>
    <property type="project" value="UniProtKB-UniRule"/>
</dbReference>
<keyword evidence="3 10" id="KW-0004">4Fe-4S</keyword>
<dbReference type="Proteomes" id="UP000271241">
    <property type="component" value="Unassembled WGS sequence"/>
</dbReference>
<evidence type="ECO:0000256" key="2">
    <source>
        <dbReference type="ARBA" id="ARBA00008169"/>
    </source>
</evidence>
<feature type="domain" description="Anamorsin C-terminal" evidence="11">
    <location>
        <begin position="275"/>
        <end position="312"/>
    </location>
</feature>
<accession>A0A4P9XSG6</accession>
<dbReference type="OrthoDB" id="311633at2759"/>
<keyword evidence="14" id="KW-1185">Reference proteome</keyword>
<dbReference type="GO" id="GO:0016226">
    <property type="term" value="P:iron-sulfur cluster assembly"/>
    <property type="evidence" value="ECO:0007669"/>
    <property type="project" value="UniProtKB-UniRule"/>
</dbReference>
<evidence type="ECO:0000313" key="13">
    <source>
        <dbReference type="EMBL" id="RKP08922.1"/>
    </source>
</evidence>
<dbReference type="GO" id="GO:0005758">
    <property type="term" value="C:mitochondrial intermembrane space"/>
    <property type="evidence" value="ECO:0007669"/>
    <property type="project" value="UniProtKB-SubCell"/>
</dbReference>
<evidence type="ECO:0000256" key="7">
    <source>
        <dbReference type="ARBA" id="ARBA00023004"/>
    </source>
</evidence>
<evidence type="ECO:0000259" key="12">
    <source>
        <dbReference type="Pfam" id="PF20922"/>
    </source>
</evidence>
<dbReference type="Pfam" id="PF05093">
    <property type="entry name" value="CIAPIN1"/>
    <property type="match status" value="1"/>
</dbReference>
<dbReference type="InterPro" id="IPR029063">
    <property type="entry name" value="SAM-dependent_MTases_sf"/>
</dbReference>
<feature type="binding site" evidence="10">
    <location>
        <position position="285"/>
    </location>
    <ligand>
        <name>[4Fe-4S] cluster</name>
        <dbReference type="ChEBI" id="CHEBI:49883"/>
    </ligand>
</feature>
<dbReference type="InterPro" id="IPR049011">
    <property type="entry name" value="Anamorsin_N_metazoan"/>
</dbReference>
<dbReference type="InterPro" id="IPR046408">
    <property type="entry name" value="CIAPIN1"/>
</dbReference>
<feature type="binding site" evidence="10">
    <location>
        <position position="296"/>
    </location>
    <ligand>
        <name>[4Fe-4S] cluster</name>
        <dbReference type="ChEBI" id="CHEBI:49883"/>
    </ligand>
</feature>
<organism evidence="13 14">
    <name type="scientific">Thamnocephalis sphaerospora</name>
    <dbReference type="NCBI Taxonomy" id="78915"/>
    <lineage>
        <taxon>Eukaryota</taxon>
        <taxon>Fungi</taxon>
        <taxon>Fungi incertae sedis</taxon>
        <taxon>Zoopagomycota</taxon>
        <taxon>Zoopagomycotina</taxon>
        <taxon>Zoopagomycetes</taxon>
        <taxon>Zoopagales</taxon>
        <taxon>Sigmoideomycetaceae</taxon>
        <taxon>Thamnocephalis</taxon>
    </lineage>
</organism>
<evidence type="ECO:0000256" key="9">
    <source>
        <dbReference type="ARBA" id="ARBA00023128"/>
    </source>
</evidence>
<dbReference type="GO" id="GO:0051537">
    <property type="term" value="F:2 iron, 2 sulfur cluster binding"/>
    <property type="evidence" value="ECO:0007669"/>
    <property type="project" value="UniProtKB-UniRule"/>
</dbReference>
<keyword evidence="6 10" id="KW-0479">Metal-binding</keyword>
<dbReference type="PANTHER" id="PTHR13273:SF14">
    <property type="entry name" value="ANAMORSIN"/>
    <property type="match status" value="1"/>
</dbReference>
<gene>
    <name evidence="13" type="ORF">THASP1DRAFT_14966</name>
</gene>
<evidence type="ECO:0000256" key="8">
    <source>
        <dbReference type="ARBA" id="ARBA00023014"/>
    </source>
</evidence>
<keyword evidence="8 10" id="KW-0411">Iron-sulfur</keyword>
<feature type="short sequence motif" description="Cx2C motif 1" evidence="10">
    <location>
        <begin position="282"/>
        <end position="285"/>
    </location>
</feature>
<protein>
    <submittedName>
        <fullName evidence="13">Cytokine-induced anti-apoptosis inhibitor 1, Fe-S biogenesis-domain-containing protein</fullName>
    </submittedName>
</protein>
<comment type="similarity">
    <text evidence="2 10">Belongs to the anamorsin family.</text>
</comment>
<dbReference type="AlphaFoldDB" id="A0A4P9XSG6"/>
<evidence type="ECO:0000313" key="14">
    <source>
        <dbReference type="Proteomes" id="UP000271241"/>
    </source>
</evidence>
<dbReference type="EMBL" id="KZ992558">
    <property type="protein sequence ID" value="RKP08922.1"/>
    <property type="molecule type" value="Genomic_DNA"/>
</dbReference>
<proteinExistence type="inferred from homology"/>
<comment type="domain">
    <text evidence="10">The C-terminal domain binds 2 Fe-S clusters but is otherwise mostly in an intrinsically disordered conformation.</text>
</comment>
<dbReference type="HAMAP" id="MF_03115">
    <property type="entry name" value="Anamorsin"/>
    <property type="match status" value="1"/>
</dbReference>
<feature type="binding site" evidence="10">
    <location>
        <position position="259"/>
    </location>
    <ligand>
        <name>[2Fe-2S] cluster</name>
        <dbReference type="ChEBI" id="CHEBI:190135"/>
    </ligand>
</feature>
<comment type="domain">
    <text evidence="10">The N-terminal domain has structural similarity with S-adenosyl-L-methionine-dependent methyltransferases, but does not bind S-adenosyl-L-methionine. It is required for correct assembly of the 2 Fe-S clusters.</text>
</comment>
<dbReference type="PANTHER" id="PTHR13273">
    <property type="entry name" value="ANAMORSIN"/>
    <property type="match status" value="1"/>
</dbReference>
<evidence type="ECO:0000256" key="4">
    <source>
        <dbReference type="ARBA" id="ARBA00022490"/>
    </source>
</evidence>
<dbReference type="Gene3D" id="3.40.50.150">
    <property type="entry name" value="Vaccinia Virus protein VP39"/>
    <property type="match status" value="1"/>
</dbReference>
<feature type="region of interest" description="Fe-S binding site B" evidence="10">
    <location>
        <begin position="282"/>
        <end position="296"/>
    </location>
</feature>
<feature type="binding site" evidence="10">
    <location>
        <position position="282"/>
    </location>
    <ligand>
        <name>[4Fe-4S] cluster</name>
        <dbReference type="ChEBI" id="CHEBI:49883"/>
    </ligand>
</feature>
<evidence type="ECO:0000256" key="6">
    <source>
        <dbReference type="ARBA" id="ARBA00022723"/>
    </source>
</evidence>
<dbReference type="GO" id="GO:0051539">
    <property type="term" value="F:4 iron, 4 sulfur cluster binding"/>
    <property type="evidence" value="ECO:0007669"/>
    <property type="project" value="UniProtKB-KW"/>
</dbReference>
<keyword evidence="9 10" id="KW-0496">Mitochondrion</keyword>
<keyword evidence="4 10" id="KW-0963">Cytoplasm</keyword>